<dbReference type="GO" id="GO:0006814">
    <property type="term" value="P:sodium ion transport"/>
    <property type="evidence" value="ECO:0007669"/>
    <property type="project" value="UniProtKB-KW"/>
</dbReference>
<protein>
    <submittedName>
        <fullName evidence="15">Uncharacterized protein</fullName>
    </submittedName>
</protein>
<evidence type="ECO:0000256" key="10">
    <source>
        <dbReference type="ARBA" id="ARBA00023201"/>
    </source>
</evidence>
<dbReference type="InterPro" id="IPR001734">
    <property type="entry name" value="Na/solute_symporter"/>
</dbReference>
<feature type="transmembrane region" description="Helical" evidence="12">
    <location>
        <begin position="91"/>
        <end position="114"/>
    </location>
</feature>
<evidence type="ECO:0000256" key="7">
    <source>
        <dbReference type="ARBA" id="ARBA00023053"/>
    </source>
</evidence>
<dbReference type="EMBL" id="JAWQEG010000066">
    <property type="protein sequence ID" value="KAK3895132.1"/>
    <property type="molecule type" value="Genomic_DNA"/>
</dbReference>
<proteinExistence type="inferred from homology"/>
<dbReference type="PROSITE" id="PS50283">
    <property type="entry name" value="NA_SOLUT_SYMP_3"/>
    <property type="match status" value="1"/>
</dbReference>
<evidence type="ECO:0000256" key="8">
    <source>
        <dbReference type="ARBA" id="ARBA00023065"/>
    </source>
</evidence>
<evidence type="ECO:0000313" key="14">
    <source>
        <dbReference type="EMBL" id="KAK3893627.1"/>
    </source>
</evidence>
<comment type="subcellular location">
    <subcellularLocation>
        <location evidence="1">Cell membrane</location>
        <topology evidence="1">Multi-pass membrane protein</topology>
    </subcellularLocation>
</comment>
<keyword evidence="6 12" id="KW-1133">Transmembrane helix</keyword>
<evidence type="ECO:0000256" key="2">
    <source>
        <dbReference type="ARBA" id="ARBA00006434"/>
    </source>
</evidence>
<keyword evidence="10" id="KW-0739">Sodium transport</keyword>
<evidence type="ECO:0000256" key="9">
    <source>
        <dbReference type="ARBA" id="ARBA00023136"/>
    </source>
</evidence>
<dbReference type="InterPro" id="IPR038377">
    <property type="entry name" value="Na/Glc_symporter_sf"/>
</dbReference>
<keyword evidence="7" id="KW-0915">Sodium</keyword>
<feature type="transmembrane region" description="Helical" evidence="12">
    <location>
        <begin position="23"/>
        <end position="41"/>
    </location>
</feature>
<keyword evidence="3" id="KW-0813">Transport</keyword>
<evidence type="ECO:0000313" key="13">
    <source>
        <dbReference type="EMBL" id="KAK3876465.1"/>
    </source>
</evidence>
<keyword evidence="9 12" id="KW-0472">Membrane</keyword>
<evidence type="ECO:0000256" key="12">
    <source>
        <dbReference type="SAM" id="Phobius"/>
    </source>
</evidence>
<dbReference type="GO" id="GO:0015293">
    <property type="term" value="F:symporter activity"/>
    <property type="evidence" value="ECO:0007669"/>
    <property type="project" value="TreeGrafter"/>
</dbReference>
<evidence type="ECO:0000256" key="4">
    <source>
        <dbReference type="ARBA" id="ARBA00022475"/>
    </source>
</evidence>
<dbReference type="InterPro" id="IPR051163">
    <property type="entry name" value="Sodium:Solute_Symporter_SSF"/>
</dbReference>
<name>A0AAE1L2V8_PETCI</name>
<dbReference type="AlphaFoldDB" id="A0AAE1L2V8"/>
<dbReference type="Proteomes" id="UP001286313">
    <property type="component" value="Unassembled WGS sequence"/>
</dbReference>
<evidence type="ECO:0000256" key="5">
    <source>
        <dbReference type="ARBA" id="ARBA00022692"/>
    </source>
</evidence>
<dbReference type="EMBL" id="JAWQEG010000193">
    <property type="protein sequence ID" value="KAK3893627.1"/>
    <property type="molecule type" value="Genomic_DNA"/>
</dbReference>
<dbReference type="EMBL" id="JAWQEG010001819">
    <property type="protein sequence ID" value="KAK3876465.1"/>
    <property type="molecule type" value="Genomic_DNA"/>
</dbReference>
<keyword evidence="17" id="KW-1185">Reference proteome</keyword>
<evidence type="ECO:0000313" key="16">
    <source>
        <dbReference type="EMBL" id="KAK3895132.1"/>
    </source>
</evidence>
<dbReference type="GO" id="GO:0005886">
    <property type="term" value="C:plasma membrane"/>
    <property type="evidence" value="ECO:0007669"/>
    <property type="project" value="UniProtKB-SubCell"/>
</dbReference>
<comment type="similarity">
    <text evidence="2 11">Belongs to the sodium:solute symporter (SSF) (TC 2.A.21) family.</text>
</comment>
<dbReference type="EMBL" id="JAWQEG010000193">
    <property type="protein sequence ID" value="KAK3893633.1"/>
    <property type="molecule type" value="Genomic_DNA"/>
</dbReference>
<dbReference type="Pfam" id="PF00474">
    <property type="entry name" value="SSF"/>
    <property type="match status" value="1"/>
</dbReference>
<keyword evidence="8" id="KW-0406">Ion transport</keyword>
<keyword evidence="5 12" id="KW-0812">Transmembrane</keyword>
<dbReference type="PANTHER" id="PTHR42985">
    <property type="entry name" value="SODIUM-COUPLED MONOCARBOXYLATE TRANSPORTER"/>
    <property type="match status" value="1"/>
</dbReference>
<organism evidence="15 17">
    <name type="scientific">Petrolisthes cinctipes</name>
    <name type="common">Flat porcelain crab</name>
    <dbReference type="NCBI Taxonomy" id="88211"/>
    <lineage>
        <taxon>Eukaryota</taxon>
        <taxon>Metazoa</taxon>
        <taxon>Ecdysozoa</taxon>
        <taxon>Arthropoda</taxon>
        <taxon>Crustacea</taxon>
        <taxon>Multicrustacea</taxon>
        <taxon>Malacostraca</taxon>
        <taxon>Eumalacostraca</taxon>
        <taxon>Eucarida</taxon>
        <taxon>Decapoda</taxon>
        <taxon>Pleocyemata</taxon>
        <taxon>Anomura</taxon>
        <taxon>Galatheoidea</taxon>
        <taxon>Porcellanidae</taxon>
        <taxon>Petrolisthes</taxon>
    </lineage>
</organism>
<evidence type="ECO:0000256" key="3">
    <source>
        <dbReference type="ARBA" id="ARBA00022448"/>
    </source>
</evidence>
<evidence type="ECO:0000256" key="6">
    <source>
        <dbReference type="ARBA" id="ARBA00022989"/>
    </source>
</evidence>
<reference evidence="15" key="1">
    <citation type="submission" date="2023-10" db="EMBL/GenBank/DDBJ databases">
        <title>Genome assemblies of two species of porcelain crab, Petrolisthes cinctipes and Petrolisthes manimaculis (Anomura: Porcellanidae).</title>
        <authorList>
            <person name="Angst P."/>
        </authorList>
    </citation>
    <scope>NUCLEOTIDE SEQUENCE</scope>
    <source>
        <strain evidence="15">PB745_01</strain>
        <tissue evidence="15">Gill</tissue>
    </source>
</reference>
<feature type="transmembrane region" description="Helical" evidence="12">
    <location>
        <begin position="61"/>
        <end position="79"/>
    </location>
</feature>
<dbReference type="Gene3D" id="1.20.1730.10">
    <property type="entry name" value="Sodium/glucose cotransporter"/>
    <property type="match status" value="1"/>
</dbReference>
<evidence type="ECO:0000313" key="17">
    <source>
        <dbReference type="Proteomes" id="UP001286313"/>
    </source>
</evidence>
<comment type="caution">
    <text evidence="15">The sequence shown here is derived from an EMBL/GenBank/DDBJ whole genome shotgun (WGS) entry which is preliminary data.</text>
</comment>
<accession>A0AAE1L2V8</accession>
<gene>
    <name evidence="16" type="ORF">Pcinc_001147</name>
    <name evidence="14" type="ORF">Pcinc_002540</name>
    <name evidence="15" type="ORF">Pcinc_002546</name>
    <name evidence="13" type="ORF">Pcinc_018750</name>
</gene>
<evidence type="ECO:0000256" key="11">
    <source>
        <dbReference type="RuleBase" id="RU362091"/>
    </source>
</evidence>
<evidence type="ECO:0000313" key="15">
    <source>
        <dbReference type="EMBL" id="KAK3893633.1"/>
    </source>
</evidence>
<dbReference type="PANTHER" id="PTHR42985:SF40">
    <property type="entry name" value="LD47995P-RELATED"/>
    <property type="match status" value="1"/>
</dbReference>
<sequence length="141" mass="14711">MGEDDGTDGESGMEGHFGKTDSAVFGIMLVASVGIGVYSSLRGGASSTQEYLVGGRNMSPFPVALSLVGGVISAISILGNATEVYYFGTQLSTSLLGTIVATIFLHSVIIPILYNLKITSLNEVLFGAWVREGEVGLFGLR</sequence>
<evidence type="ECO:0000256" key="1">
    <source>
        <dbReference type="ARBA" id="ARBA00004651"/>
    </source>
</evidence>
<keyword evidence="4" id="KW-1003">Cell membrane</keyword>